<feature type="domain" description="SnoaL-like" evidence="1">
    <location>
        <begin position="9"/>
        <end position="115"/>
    </location>
</feature>
<protein>
    <submittedName>
        <fullName evidence="2">Ketosteroid isomerase</fullName>
    </submittedName>
</protein>
<dbReference type="PANTHER" id="PTHR41252:SF1">
    <property type="entry name" value="BLR2505 PROTEIN"/>
    <property type="match status" value="1"/>
</dbReference>
<dbReference type="EMBL" id="PSKQ01000023">
    <property type="protein sequence ID" value="MBE8722173.1"/>
    <property type="molecule type" value="Genomic_DNA"/>
</dbReference>
<dbReference type="Proteomes" id="UP000618319">
    <property type="component" value="Unassembled WGS sequence"/>
</dbReference>
<dbReference type="RefSeq" id="WP_196940090.1">
    <property type="nucleotide sequence ID" value="NZ_MU158690.1"/>
</dbReference>
<organism evidence="2 3">
    <name type="scientific">Sphingobacterium pedocola</name>
    <dbReference type="NCBI Taxonomy" id="2082722"/>
    <lineage>
        <taxon>Bacteria</taxon>
        <taxon>Pseudomonadati</taxon>
        <taxon>Bacteroidota</taxon>
        <taxon>Sphingobacteriia</taxon>
        <taxon>Sphingobacteriales</taxon>
        <taxon>Sphingobacteriaceae</taxon>
        <taxon>Sphingobacterium</taxon>
    </lineage>
</organism>
<evidence type="ECO:0000259" key="1">
    <source>
        <dbReference type="Pfam" id="PF12680"/>
    </source>
</evidence>
<accession>A0ABR9TA21</accession>
<name>A0ABR9TA21_9SPHI</name>
<evidence type="ECO:0000313" key="2">
    <source>
        <dbReference type="EMBL" id="MBE8722173.1"/>
    </source>
</evidence>
<dbReference type="InterPro" id="IPR037401">
    <property type="entry name" value="SnoaL-like"/>
</dbReference>
<sequence>MEEKNIEIVKELYRSFKEGNGHNIAQLLSHGVRWNQMVGFPGGGRYVGITDVFQCVFAGLHSQWVDWQSDTVAFVACDNTVFVKGYYSGTHKISQKTFKVPFMGEYKIEGGMITEFNQFTDTYLIVQATVEN</sequence>
<keyword evidence="2" id="KW-0413">Isomerase</keyword>
<dbReference type="Gene3D" id="3.10.450.50">
    <property type="match status" value="1"/>
</dbReference>
<proteinExistence type="predicted"/>
<keyword evidence="3" id="KW-1185">Reference proteome</keyword>
<comment type="caution">
    <text evidence="2">The sequence shown here is derived from an EMBL/GenBank/DDBJ whole genome shotgun (WGS) entry which is preliminary data.</text>
</comment>
<evidence type="ECO:0000313" key="3">
    <source>
        <dbReference type="Proteomes" id="UP000618319"/>
    </source>
</evidence>
<gene>
    <name evidence="2" type="ORF">C4F40_15700</name>
</gene>
<dbReference type="GO" id="GO:0016853">
    <property type="term" value="F:isomerase activity"/>
    <property type="evidence" value="ECO:0007669"/>
    <property type="project" value="UniProtKB-KW"/>
</dbReference>
<reference evidence="2 3" key="1">
    <citation type="submission" date="2018-02" db="EMBL/GenBank/DDBJ databases">
        <title>Sphingobacterium KA21.</title>
        <authorList>
            <person name="Vasarhelyi B.M."/>
            <person name="Deshmukh S."/>
            <person name="Balint B."/>
            <person name="Kukolya J."/>
        </authorList>
    </citation>
    <scope>NUCLEOTIDE SEQUENCE [LARGE SCALE GENOMIC DNA]</scope>
    <source>
        <strain evidence="2 3">Ka21</strain>
    </source>
</reference>
<dbReference type="PANTHER" id="PTHR41252">
    <property type="entry name" value="BLR2505 PROTEIN"/>
    <property type="match status" value="1"/>
</dbReference>
<dbReference type="Pfam" id="PF12680">
    <property type="entry name" value="SnoaL_2"/>
    <property type="match status" value="1"/>
</dbReference>
<dbReference type="SUPFAM" id="SSF54427">
    <property type="entry name" value="NTF2-like"/>
    <property type="match status" value="1"/>
</dbReference>
<dbReference type="InterPro" id="IPR032710">
    <property type="entry name" value="NTF2-like_dom_sf"/>
</dbReference>